<evidence type="ECO:0000256" key="6">
    <source>
        <dbReference type="SAM" id="Phobius"/>
    </source>
</evidence>
<dbReference type="Pfam" id="PF09678">
    <property type="entry name" value="Caa3_CtaG"/>
    <property type="match status" value="1"/>
</dbReference>
<dbReference type="AlphaFoldDB" id="A0A7Y9E4Q5"/>
<name>A0A7Y9E4Q5_9ACTN</name>
<evidence type="ECO:0000256" key="2">
    <source>
        <dbReference type="ARBA" id="ARBA00022475"/>
    </source>
</evidence>
<keyword evidence="3 6" id="KW-0812">Transmembrane</keyword>
<feature type="transmembrane region" description="Helical" evidence="6">
    <location>
        <begin position="166"/>
        <end position="184"/>
    </location>
</feature>
<feature type="transmembrane region" description="Helical" evidence="6">
    <location>
        <begin position="48"/>
        <end position="70"/>
    </location>
</feature>
<feature type="transmembrane region" description="Helical" evidence="6">
    <location>
        <begin position="196"/>
        <end position="223"/>
    </location>
</feature>
<evidence type="ECO:0000313" key="8">
    <source>
        <dbReference type="Proteomes" id="UP000535511"/>
    </source>
</evidence>
<evidence type="ECO:0000256" key="5">
    <source>
        <dbReference type="ARBA" id="ARBA00023136"/>
    </source>
</evidence>
<proteinExistence type="predicted"/>
<dbReference type="RefSeq" id="WP_179662937.1">
    <property type="nucleotide sequence ID" value="NZ_JACCBG010000001.1"/>
</dbReference>
<keyword evidence="5 6" id="KW-0472">Membrane</keyword>
<dbReference type="EMBL" id="JACCBG010000001">
    <property type="protein sequence ID" value="NYD41149.1"/>
    <property type="molecule type" value="Genomic_DNA"/>
</dbReference>
<protein>
    <submittedName>
        <fullName evidence="7">Putative copper resistance protein D</fullName>
    </submittedName>
</protein>
<keyword evidence="8" id="KW-1185">Reference proteome</keyword>
<keyword evidence="2" id="KW-1003">Cell membrane</keyword>
<feature type="transmembrane region" description="Helical" evidence="6">
    <location>
        <begin position="124"/>
        <end position="146"/>
    </location>
</feature>
<evidence type="ECO:0000313" key="7">
    <source>
        <dbReference type="EMBL" id="NYD41149.1"/>
    </source>
</evidence>
<feature type="transmembrane region" description="Helical" evidence="6">
    <location>
        <begin position="16"/>
        <end position="36"/>
    </location>
</feature>
<reference evidence="7 8" key="1">
    <citation type="submission" date="2020-07" db="EMBL/GenBank/DDBJ databases">
        <title>Sequencing the genomes of 1000 actinobacteria strains.</title>
        <authorList>
            <person name="Klenk H.-P."/>
        </authorList>
    </citation>
    <scope>NUCLEOTIDE SEQUENCE [LARGE SCALE GENOMIC DNA]</scope>
    <source>
        <strain evidence="7 8">DSM 21350</strain>
    </source>
</reference>
<gene>
    <name evidence="7" type="ORF">BJZ21_001232</name>
</gene>
<evidence type="ECO:0000256" key="1">
    <source>
        <dbReference type="ARBA" id="ARBA00004651"/>
    </source>
</evidence>
<comment type="subcellular location">
    <subcellularLocation>
        <location evidence="1">Cell membrane</location>
        <topology evidence="1">Multi-pass membrane protein</topology>
    </subcellularLocation>
</comment>
<accession>A0A7Y9E4Q5</accession>
<comment type="caution">
    <text evidence="7">The sequence shown here is derived from an EMBL/GenBank/DDBJ whole genome shotgun (WGS) entry which is preliminary data.</text>
</comment>
<dbReference type="InterPro" id="IPR019108">
    <property type="entry name" value="Caa3_assmbl_CtaG-rel"/>
</dbReference>
<organism evidence="7 8">
    <name type="scientific">Nocardioides panaciterrulae</name>
    <dbReference type="NCBI Taxonomy" id="661492"/>
    <lineage>
        <taxon>Bacteria</taxon>
        <taxon>Bacillati</taxon>
        <taxon>Actinomycetota</taxon>
        <taxon>Actinomycetes</taxon>
        <taxon>Propionibacteriales</taxon>
        <taxon>Nocardioidaceae</taxon>
        <taxon>Nocardioides</taxon>
    </lineage>
</organism>
<feature type="transmembrane region" description="Helical" evidence="6">
    <location>
        <begin position="243"/>
        <end position="265"/>
    </location>
</feature>
<dbReference type="GO" id="GO:0005886">
    <property type="term" value="C:plasma membrane"/>
    <property type="evidence" value="ECO:0007669"/>
    <property type="project" value="UniProtKB-SubCell"/>
</dbReference>
<evidence type="ECO:0000256" key="3">
    <source>
        <dbReference type="ARBA" id="ARBA00022692"/>
    </source>
</evidence>
<dbReference type="Proteomes" id="UP000535511">
    <property type="component" value="Unassembled WGS sequence"/>
</dbReference>
<keyword evidence="4 6" id="KW-1133">Transmembrane helix</keyword>
<feature type="transmembrane region" description="Helical" evidence="6">
    <location>
        <begin position="82"/>
        <end position="103"/>
    </location>
</feature>
<evidence type="ECO:0000256" key="4">
    <source>
        <dbReference type="ARBA" id="ARBA00022989"/>
    </source>
</evidence>
<sequence>MSEALHLARSWEPAPLPWLLVVLTAVAYVVAARGVTRRVPQHPWPAHRTACFLAGLGAAALAVVGPPGAWDDVFFFAHMTQHLLLTMLAAPLLVLGDPVLLTMRASPGPVRRGRLVPILRSDAVRVLTHPVVGWCCFVGVMALSHVPRVYDVFLAHPVLHDYVEHPLYLAAGLVFFQPLLSPTIGGRLVPHWVRLVSLFTVMVPMAMTGFFIFAAPHLSYPFYAHVARPFGPGPLADQHLGGILMWSTSMVLSAAWLVVAGNGWLAAEDRRTRRADTGHAALARGMSP</sequence>